<feature type="compositionally biased region" description="Basic and acidic residues" evidence="1">
    <location>
        <begin position="10"/>
        <end position="20"/>
    </location>
</feature>
<dbReference type="AlphaFoldDB" id="X0UVL5"/>
<feature type="region of interest" description="Disordered" evidence="1">
    <location>
        <begin position="1"/>
        <end position="20"/>
    </location>
</feature>
<proteinExistence type="predicted"/>
<gene>
    <name evidence="2" type="ORF">S01H1_44737</name>
</gene>
<protein>
    <submittedName>
        <fullName evidence="2">Uncharacterized protein</fullName>
    </submittedName>
</protein>
<feature type="non-terminal residue" evidence="2">
    <location>
        <position position="1"/>
    </location>
</feature>
<organism evidence="2">
    <name type="scientific">marine sediment metagenome</name>
    <dbReference type="NCBI Taxonomy" id="412755"/>
    <lineage>
        <taxon>unclassified sequences</taxon>
        <taxon>metagenomes</taxon>
        <taxon>ecological metagenomes</taxon>
    </lineage>
</organism>
<evidence type="ECO:0000313" key="2">
    <source>
        <dbReference type="EMBL" id="GAG09790.1"/>
    </source>
</evidence>
<name>X0UVL5_9ZZZZ</name>
<comment type="caution">
    <text evidence="2">The sequence shown here is derived from an EMBL/GenBank/DDBJ whole genome shotgun (WGS) entry which is preliminary data.</text>
</comment>
<sequence>SGDRSQSYEGRGRPIEGPRHGTKFECSLLNRCSVAPLQANAPAEAGDRIDDQADASFSIGSSFRTAHPSACSRFF</sequence>
<dbReference type="EMBL" id="BARS01028550">
    <property type="protein sequence ID" value="GAG09790.1"/>
    <property type="molecule type" value="Genomic_DNA"/>
</dbReference>
<reference evidence="2" key="1">
    <citation type="journal article" date="2014" name="Front. Microbiol.">
        <title>High frequency of phylogenetically diverse reductive dehalogenase-homologous genes in deep subseafloor sedimentary metagenomes.</title>
        <authorList>
            <person name="Kawai M."/>
            <person name="Futagami T."/>
            <person name="Toyoda A."/>
            <person name="Takaki Y."/>
            <person name="Nishi S."/>
            <person name="Hori S."/>
            <person name="Arai W."/>
            <person name="Tsubouchi T."/>
            <person name="Morono Y."/>
            <person name="Uchiyama I."/>
            <person name="Ito T."/>
            <person name="Fujiyama A."/>
            <person name="Inagaki F."/>
            <person name="Takami H."/>
        </authorList>
    </citation>
    <scope>NUCLEOTIDE SEQUENCE</scope>
    <source>
        <strain evidence="2">Expedition CK06-06</strain>
    </source>
</reference>
<accession>X0UVL5</accession>
<evidence type="ECO:0000256" key="1">
    <source>
        <dbReference type="SAM" id="MobiDB-lite"/>
    </source>
</evidence>